<dbReference type="InterPro" id="IPR012675">
    <property type="entry name" value="Beta-grasp_dom_sf"/>
</dbReference>
<gene>
    <name evidence="5" type="primary">OLA1</name>
    <name evidence="7" type="ORF">ENPLMBLH_00005</name>
    <name evidence="8" type="ORF">FCHMIBGM_00006</name>
    <name evidence="6" type="ORF">KPMFPNGI_00012</name>
    <name evidence="4" type="ORF">LFIFFFKN_00003</name>
    <name evidence="5" type="ORF">NAIAKDPO_00006</name>
</gene>
<dbReference type="Gene3D" id="3.10.20.30">
    <property type="match status" value="1"/>
</dbReference>
<dbReference type="EMBL" id="MT630703">
    <property type="protein sequence ID" value="QNO42047.1"/>
    <property type="molecule type" value="Genomic_DNA"/>
</dbReference>
<sequence length="392" mass="42707">MSISIGLAGKPNSGKSTFFKAATLANVEIADHPFTTIDANHGVTYVRVKCPCESIGTPCGQCQNGARYVPVEIIDVAGLVPDAHKGRGLGNAFLDNLSRVNAIIHVIDASGGTDIEGNTVGIAQHDPVEDIEFLEHEIAMWMFGILKRNWNRLSRRIQAEGLKVERIISEQLQGVGVTDHQAKTALMQTGLLDSNPAIWTDEEMIVLCEALRRESKPLIIAANKMDIAPPELMERLISVDRIVVPISAAAELALRMAAKSGVIDYRAGDKEFTITGELNDAQEAALGKIRDLLNEKGNTGIQKCINTAVLELLNQIVAYPVEDENKLTDKNGKKLPDAFLMKCGSTPHDLAYMVHTDIGEGFLYAINAKTKMRMGEKHELEDGDVVKITSTK</sequence>
<proteinExistence type="inferred from homology"/>
<keyword evidence="2" id="KW-0547">Nucleotide-binding</keyword>
<comment type="similarity">
    <text evidence="1">Belongs to the RelA/SpoT family.</text>
</comment>
<dbReference type="InterPro" id="IPR013646">
    <property type="entry name" value="YGR210-like_G4"/>
</dbReference>
<dbReference type="EMBL" id="MT630769">
    <property type="protein sequence ID" value="QNO42808.1"/>
    <property type="molecule type" value="Genomic_DNA"/>
</dbReference>
<dbReference type="NCBIfam" id="NF007171">
    <property type="entry name" value="PRK09602.1"/>
    <property type="match status" value="1"/>
</dbReference>
<dbReference type="CDD" id="cd01899">
    <property type="entry name" value="Ygr210"/>
    <property type="match status" value="1"/>
</dbReference>
<evidence type="ECO:0000313" key="6">
    <source>
        <dbReference type="EMBL" id="QNO42610.1"/>
    </source>
</evidence>
<dbReference type="InterPro" id="IPR027417">
    <property type="entry name" value="P-loop_NTPase"/>
</dbReference>
<dbReference type="GO" id="GO:0005737">
    <property type="term" value="C:cytoplasm"/>
    <property type="evidence" value="ECO:0007669"/>
    <property type="project" value="TreeGrafter"/>
</dbReference>
<dbReference type="SUPFAM" id="SSF52540">
    <property type="entry name" value="P-loop containing nucleoside triphosphate hydrolases"/>
    <property type="match status" value="1"/>
</dbReference>
<dbReference type="Gene3D" id="1.10.8.470">
    <property type="match status" value="1"/>
</dbReference>
<dbReference type="Pfam" id="PF02824">
    <property type="entry name" value="TGS"/>
    <property type="match status" value="1"/>
</dbReference>
<dbReference type="Pfam" id="PF01926">
    <property type="entry name" value="MMR_HSR1"/>
    <property type="match status" value="1"/>
</dbReference>
<dbReference type="FunFam" id="3.10.20.30:FF:000002">
    <property type="entry name" value="GTP pyrophosphokinase (RelA/SpoT)"/>
    <property type="match status" value="1"/>
</dbReference>
<dbReference type="EMBL" id="MT630615">
    <property type="protein sequence ID" value="QNO41288.1"/>
    <property type="molecule type" value="Genomic_DNA"/>
</dbReference>
<dbReference type="GO" id="GO:0016887">
    <property type="term" value="F:ATP hydrolysis activity"/>
    <property type="evidence" value="ECO:0007669"/>
    <property type="project" value="TreeGrafter"/>
</dbReference>
<dbReference type="PROSITE" id="PS51710">
    <property type="entry name" value="G_OBG"/>
    <property type="match status" value="1"/>
</dbReference>
<accession>A0A7G9Y213</accession>
<dbReference type="EMBL" id="MT630832">
    <property type="protein sequence ID" value="QNO43477.1"/>
    <property type="molecule type" value="Genomic_DNA"/>
</dbReference>
<dbReference type="Gene3D" id="3.40.50.300">
    <property type="entry name" value="P-loop containing nucleotide triphosphate hydrolases"/>
    <property type="match status" value="1"/>
</dbReference>
<evidence type="ECO:0000313" key="5">
    <source>
        <dbReference type="EMBL" id="QNO42047.1"/>
    </source>
</evidence>
<dbReference type="SUPFAM" id="SSF81271">
    <property type="entry name" value="TGS-like"/>
    <property type="match status" value="1"/>
</dbReference>
<evidence type="ECO:0000313" key="4">
    <source>
        <dbReference type="EMBL" id="QNO41288.1"/>
    </source>
</evidence>
<dbReference type="PANTHER" id="PTHR23305">
    <property type="entry name" value="OBG GTPASE FAMILY"/>
    <property type="match status" value="1"/>
</dbReference>
<dbReference type="InterPro" id="IPR004095">
    <property type="entry name" value="TGS"/>
</dbReference>
<dbReference type="PRINTS" id="PR00326">
    <property type="entry name" value="GTP1OBG"/>
</dbReference>
<dbReference type="GO" id="GO:0005525">
    <property type="term" value="F:GTP binding"/>
    <property type="evidence" value="ECO:0007669"/>
    <property type="project" value="InterPro"/>
</dbReference>
<reference evidence="5" key="1">
    <citation type="submission" date="2020-06" db="EMBL/GenBank/DDBJ databases">
        <title>Unique genomic features of the anaerobic methanotrophic archaea.</title>
        <authorList>
            <person name="Chadwick G.L."/>
            <person name="Skennerton C.T."/>
            <person name="Laso-Perez R."/>
            <person name="Leu A.O."/>
            <person name="Speth D.R."/>
            <person name="Yu H."/>
            <person name="Morgan-Lang C."/>
            <person name="Hatzenpichler R."/>
            <person name="Goudeau D."/>
            <person name="Malmstrom R."/>
            <person name="Brazelton W.J."/>
            <person name="Woyke T."/>
            <person name="Hallam S.J."/>
            <person name="Tyson G.W."/>
            <person name="Wegener G."/>
            <person name="Boetius A."/>
            <person name="Orphan V."/>
        </authorList>
    </citation>
    <scope>NUCLEOTIDE SEQUENCE</scope>
</reference>
<evidence type="ECO:0000256" key="2">
    <source>
        <dbReference type="ARBA" id="ARBA00022741"/>
    </source>
</evidence>
<dbReference type="InterPro" id="IPR012676">
    <property type="entry name" value="TGS-like"/>
</dbReference>
<organism evidence="5">
    <name type="scientific">Candidatus Methanogaster sp. ANME-2c ERB4</name>
    <dbReference type="NCBI Taxonomy" id="2759911"/>
    <lineage>
        <taxon>Archaea</taxon>
        <taxon>Methanobacteriati</taxon>
        <taxon>Methanobacteriota</taxon>
        <taxon>Stenosarchaea group</taxon>
        <taxon>Methanomicrobia</taxon>
        <taxon>Methanosarcinales</taxon>
        <taxon>ANME-2 cluster</taxon>
        <taxon>Candidatus Methanogasteraceae</taxon>
        <taxon>Candidatus Methanogaster</taxon>
    </lineage>
</organism>
<dbReference type="CDD" id="cd01669">
    <property type="entry name" value="TGS_MJ1332_like"/>
    <property type="match status" value="1"/>
</dbReference>
<dbReference type="PANTHER" id="PTHR23305:SF1">
    <property type="entry name" value="OBG-TYPE G DOMAIN-CONTAINING PROTEIN"/>
    <property type="match status" value="1"/>
</dbReference>
<evidence type="ECO:0000259" key="3">
    <source>
        <dbReference type="PROSITE" id="PS51710"/>
    </source>
</evidence>
<evidence type="ECO:0000256" key="1">
    <source>
        <dbReference type="ARBA" id="ARBA00007476"/>
    </source>
</evidence>
<dbReference type="Pfam" id="PF08438">
    <property type="entry name" value="YGR210-like_G4"/>
    <property type="match status" value="1"/>
</dbReference>
<dbReference type="AlphaFoldDB" id="A0A7G9Y213"/>
<feature type="domain" description="OBG-type G" evidence="3">
    <location>
        <begin position="3"/>
        <end position="266"/>
    </location>
</feature>
<dbReference type="InterPro" id="IPR006073">
    <property type="entry name" value="GTP-bd"/>
</dbReference>
<evidence type="ECO:0000313" key="8">
    <source>
        <dbReference type="EMBL" id="QNO43477.1"/>
    </source>
</evidence>
<protein>
    <submittedName>
        <fullName evidence="5">Obg-like ATPase 1</fullName>
    </submittedName>
</protein>
<name>A0A7G9Y213_9EURY</name>
<dbReference type="EMBL" id="MT630753">
    <property type="protein sequence ID" value="QNO42610.1"/>
    <property type="molecule type" value="Genomic_DNA"/>
</dbReference>
<evidence type="ECO:0000313" key="7">
    <source>
        <dbReference type="EMBL" id="QNO42808.1"/>
    </source>
</evidence>
<dbReference type="InterPro" id="IPR031167">
    <property type="entry name" value="G_OBG"/>
</dbReference>